<dbReference type="AlphaFoldDB" id="A0A015JQZ6"/>
<dbReference type="EMBL" id="JEMT01016794">
    <property type="protein sequence ID" value="EXX69680.1"/>
    <property type="molecule type" value="Genomic_DNA"/>
</dbReference>
<proteinExistence type="predicted"/>
<name>A0A015JQZ6_RHIIW</name>
<keyword evidence="3" id="KW-1185">Reference proteome</keyword>
<dbReference type="HOGENOM" id="CLU_2723522_0_0_1"/>
<accession>A0A015JQZ6</accession>
<feature type="compositionally biased region" description="Low complexity" evidence="1">
    <location>
        <begin position="17"/>
        <end position="33"/>
    </location>
</feature>
<evidence type="ECO:0000313" key="2">
    <source>
        <dbReference type="EMBL" id="EXX69680.1"/>
    </source>
</evidence>
<gene>
    <name evidence="2" type="ORF">RirG_093970</name>
</gene>
<feature type="region of interest" description="Disordered" evidence="1">
    <location>
        <begin position="1"/>
        <end position="34"/>
    </location>
</feature>
<reference evidence="2 3" key="1">
    <citation type="submission" date="2014-02" db="EMBL/GenBank/DDBJ databases">
        <title>Single nucleus genome sequencing reveals high similarity among nuclei of an endomycorrhizal fungus.</title>
        <authorList>
            <person name="Lin K."/>
            <person name="Geurts R."/>
            <person name="Zhang Z."/>
            <person name="Limpens E."/>
            <person name="Saunders D.G."/>
            <person name="Mu D."/>
            <person name="Pang E."/>
            <person name="Cao H."/>
            <person name="Cha H."/>
            <person name="Lin T."/>
            <person name="Zhou Q."/>
            <person name="Shang Y."/>
            <person name="Li Y."/>
            <person name="Ivanov S."/>
            <person name="Sharma T."/>
            <person name="Velzen R.V."/>
            <person name="Ruijter N.D."/>
            <person name="Aanen D.K."/>
            <person name="Win J."/>
            <person name="Kamoun S."/>
            <person name="Bisseling T."/>
            <person name="Huang S."/>
        </authorList>
    </citation>
    <scope>NUCLEOTIDE SEQUENCE [LARGE SCALE GENOMIC DNA]</scope>
    <source>
        <strain evidence="3">DAOM197198w</strain>
    </source>
</reference>
<dbReference type="OrthoDB" id="2391174at2759"/>
<evidence type="ECO:0000313" key="3">
    <source>
        <dbReference type="Proteomes" id="UP000022910"/>
    </source>
</evidence>
<evidence type="ECO:0000256" key="1">
    <source>
        <dbReference type="SAM" id="MobiDB-lite"/>
    </source>
</evidence>
<organism evidence="2 3">
    <name type="scientific">Rhizophagus irregularis (strain DAOM 197198w)</name>
    <name type="common">Glomus intraradices</name>
    <dbReference type="NCBI Taxonomy" id="1432141"/>
    <lineage>
        <taxon>Eukaryota</taxon>
        <taxon>Fungi</taxon>
        <taxon>Fungi incertae sedis</taxon>
        <taxon>Mucoromycota</taxon>
        <taxon>Glomeromycotina</taxon>
        <taxon>Glomeromycetes</taxon>
        <taxon>Glomerales</taxon>
        <taxon>Glomeraceae</taxon>
        <taxon>Rhizophagus</taxon>
    </lineage>
</organism>
<protein>
    <submittedName>
        <fullName evidence="2">Uncharacterized protein</fullName>
    </submittedName>
</protein>
<feature type="compositionally biased region" description="Polar residues" evidence="1">
    <location>
        <begin position="1"/>
        <end position="16"/>
    </location>
</feature>
<sequence>MSNTNYSKTNTPKTDVSNIPSNMPNTNSNTPKTDVLNALKVDDFDDLNLFLAPKNLCWSVPPPKPMEKRNSK</sequence>
<dbReference type="Proteomes" id="UP000022910">
    <property type="component" value="Unassembled WGS sequence"/>
</dbReference>
<comment type="caution">
    <text evidence="2">The sequence shown here is derived from an EMBL/GenBank/DDBJ whole genome shotgun (WGS) entry which is preliminary data.</text>
</comment>